<name>A0AAW8JIL8_9GAMM</name>
<comment type="caution">
    <text evidence="1">The sequence shown here is derived from an EMBL/GenBank/DDBJ whole genome shotgun (WGS) entry which is preliminary data.</text>
</comment>
<gene>
    <name evidence="1" type="ORF">RFH51_06460</name>
</gene>
<dbReference type="RefSeq" id="WP_308955521.1">
    <property type="nucleotide sequence ID" value="NZ_JAVICY010000005.1"/>
</dbReference>
<dbReference type="EMBL" id="JAVIDA010000006">
    <property type="protein sequence ID" value="MDQ9071098.1"/>
    <property type="molecule type" value="Genomic_DNA"/>
</dbReference>
<accession>A0AAW8JIL8</accession>
<evidence type="ECO:0000313" key="1">
    <source>
        <dbReference type="EMBL" id="MDQ9071098.1"/>
    </source>
</evidence>
<dbReference type="AlphaFoldDB" id="A0AAW8JIL8"/>
<reference evidence="1" key="1">
    <citation type="submission" date="2023-08" db="EMBL/GenBank/DDBJ databases">
        <title>Emergence of clinically-relevant ST2 carbapenem-resistant Acinetobacter baumannii strains in hospital sewages in Zhejiang, East of China.</title>
        <authorList>
            <person name="Kaichao C."/>
            <person name="Zhang R."/>
        </authorList>
    </citation>
    <scope>NUCLEOTIDE SEQUENCE</scope>
    <source>
        <strain evidence="1">M-SY-60</strain>
    </source>
</reference>
<dbReference type="Proteomes" id="UP001243195">
    <property type="component" value="Unassembled WGS sequence"/>
</dbReference>
<protein>
    <submittedName>
        <fullName evidence="1">Uncharacterized protein</fullName>
    </submittedName>
</protein>
<sequence>MGINLKEIDKKIDAFRETKEPSRILIGYKTYSKLLKEDKFLDHLTKDSNDPMIRYYQGIEIRMITEKHFFEIE</sequence>
<proteinExistence type="predicted"/>
<evidence type="ECO:0000313" key="2">
    <source>
        <dbReference type="Proteomes" id="UP001243195"/>
    </source>
</evidence>
<organism evidence="1 2">
    <name type="scientific">Acinetobacter gerneri</name>
    <dbReference type="NCBI Taxonomy" id="202952"/>
    <lineage>
        <taxon>Bacteria</taxon>
        <taxon>Pseudomonadati</taxon>
        <taxon>Pseudomonadota</taxon>
        <taxon>Gammaproteobacteria</taxon>
        <taxon>Moraxellales</taxon>
        <taxon>Moraxellaceae</taxon>
        <taxon>Acinetobacter</taxon>
    </lineage>
</organism>